<keyword evidence="5" id="KW-1003">Cell membrane</keyword>
<dbReference type="PIRSF" id="PIRSF003161">
    <property type="entry name" value="FliG"/>
    <property type="match status" value="1"/>
</dbReference>
<dbReference type="Pfam" id="PF01706">
    <property type="entry name" value="FliG_C"/>
    <property type="match status" value="1"/>
</dbReference>
<comment type="similarity">
    <text evidence="3">Belongs to the FliG family.</text>
</comment>
<dbReference type="PANTHER" id="PTHR30534">
    <property type="entry name" value="FLAGELLAR MOTOR SWITCH PROTEIN FLIG"/>
    <property type="match status" value="1"/>
</dbReference>
<reference evidence="13" key="1">
    <citation type="journal article" date="2020" name="mSystems">
        <title>Genome- and Community-Level Interaction Insights into Carbon Utilization and Element Cycling Functions of Hydrothermarchaeota in Hydrothermal Sediment.</title>
        <authorList>
            <person name="Zhou Z."/>
            <person name="Liu Y."/>
            <person name="Xu W."/>
            <person name="Pan J."/>
            <person name="Luo Z.H."/>
            <person name="Li M."/>
        </authorList>
    </citation>
    <scope>NUCLEOTIDE SEQUENCE [LARGE SCALE GENOMIC DNA]</scope>
    <source>
        <strain evidence="13">SpSt-776</strain>
    </source>
</reference>
<keyword evidence="13" id="KW-0282">Flagellum</keyword>
<evidence type="ECO:0000256" key="9">
    <source>
        <dbReference type="ARBA" id="ARBA00023143"/>
    </source>
</evidence>
<evidence type="ECO:0000256" key="4">
    <source>
        <dbReference type="ARBA" id="ARBA00021870"/>
    </source>
</evidence>
<dbReference type="InterPro" id="IPR023087">
    <property type="entry name" value="Flg_Motor_Flig_C"/>
</dbReference>
<dbReference type="GO" id="GO:0006935">
    <property type="term" value="P:chemotaxis"/>
    <property type="evidence" value="ECO:0007669"/>
    <property type="project" value="UniProtKB-KW"/>
</dbReference>
<dbReference type="GO" id="GO:0003774">
    <property type="term" value="F:cytoskeletal motor activity"/>
    <property type="evidence" value="ECO:0007669"/>
    <property type="project" value="InterPro"/>
</dbReference>
<name>A0A7C3SK04_9BACT</name>
<feature type="domain" description="Flagellar motor switch protein FliG middle" evidence="11">
    <location>
        <begin position="124"/>
        <end position="194"/>
    </location>
</feature>
<dbReference type="InterPro" id="IPR000090">
    <property type="entry name" value="Flg_Motor_Flig"/>
</dbReference>
<evidence type="ECO:0000259" key="11">
    <source>
        <dbReference type="Pfam" id="PF14841"/>
    </source>
</evidence>
<feature type="domain" description="Flagellar motor switch protein FliG C-terminal" evidence="10">
    <location>
        <begin position="229"/>
        <end position="332"/>
    </location>
</feature>
<keyword evidence="13" id="KW-0966">Cell projection</keyword>
<keyword evidence="7" id="KW-0283">Flagellar rotation</keyword>
<feature type="domain" description="Flagellar motor switch protein FliG N-terminal" evidence="12">
    <location>
        <begin position="13"/>
        <end position="111"/>
    </location>
</feature>
<keyword evidence="6" id="KW-0145">Chemotaxis</keyword>
<dbReference type="NCBIfam" id="TIGR00207">
    <property type="entry name" value="fliG"/>
    <property type="match status" value="1"/>
</dbReference>
<evidence type="ECO:0000259" key="12">
    <source>
        <dbReference type="Pfam" id="PF14842"/>
    </source>
</evidence>
<dbReference type="Pfam" id="PF14841">
    <property type="entry name" value="FliG_M"/>
    <property type="match status" value="1"/>
</dbReference>
<evidence type="ECO:0000313" key="13">
    <source>
        <dbReference type="EMBL" id="HGB15643.1"/>
    </source>
</evidence>
<evidence type="ECO:0000256" key="1">
    <source>
        <dbReference type="ARBA" id="ARBA00004117"/>
    </source>
</evidence>
<gene>
    <name evidence="13" type="primary">fliG</name>
    <name evidence="13" type="ORF">ENV62_10475</name>
</gene>
<comment type="caution">
    <text evidence="13">The sequence shown here is derived from an EMBL/GenBank/DDBJ whole genome shotgun (WGS) entry which is preliminary data.</text>
</comment>
<evidence type="ECO:0000259" key="10">
    <source>
        <dbReference type="Pfam" id="PF01706"/>
    </source>
</evidence>
<dbReference type="PANTHER" id="PTHR30534:SF0">
    <property type="entry name" value="FLAGELLAR MOTOR SWITCH PROTEIN FLIG"/>
    <property type="match status" value="1"/>
</dbReference>
<dbReference type="InterPro" id="IPR032779">
    <property type="entry name" value="FliG_M"/>
</dbReference>
<protein>
    <recommendedName>
        <fullName evidence="4">Flagellar motor switch protein FliG</fullName>
    </recommendedName>
</protein>
<dbReference type="InterPro" id="IPR028263">
    <property type="entry name" value="FliG_N"/>
</dbReference>
<dbReference type="EMBL" id="DTHB01000060">
    <property type="protein sequence ID" value="HGB15643.1"/>
    <property type="molecule type" value="Genomic_DNA"/>
</dbReference>
<sequence length="343" mass="38803">MTAERMAANEQRLTGLDKAALLLLSLGEEQAGEILKRLDDKEVQLLGQKISRLEIVPTKQVAAILEEFARMMAAPEALVVKGDQFFKNTISRTLDAKRQESLLDKMDLEQSPEFFQRIKKLDSRTVASFLRNEHPQTIALVLAHLERNQAGAVLSQFPENLQVEVVRRIARLDQVSPAVIEEIDNALREEITLVEEVGGRLVGGPQSVAEILNQMERNLETAILRRLEEEDQEELAEEIRRYLFTFEDLLGVEDRGIMALLKEINTQELALALKAASDELKMKFFKNMSSRAAEMLREELEIMGPVRLKEVEAAQQKIIQRAKRLESEGQLVMAGKGSEDVFI</sequence>
<dbReference type="InterPro" id="IPR011002">
    <property type="entry name" value="FliG_a-hlx"/>
</dbReference>
<evidence type="ECO:0000256" key="2">
    <source>
        <dbReference type="ARBA" id="ARBA00004413"/>
    </source>
</evidence>
<dbReference type="GO" id="GO:0005886">
    <property type="term" value="C:plasma membrane"/>
    <property type="evidence" value="ECO:0007669"/>
    <property type="project" value="UniProtKB-SubCell"/>
</dbReference>
<keyword evidence="9" id="KW-0975">Bacterial flagellum</keyword>
<comment type="subcellular location">
    <subcellularLocation>
        <location evidence="1">Bacterial flagellum basal body</location>
    </subcellularLocation>
    <subcellularLocation>
        <location evidence="2">Cell membrane</location>
        <topology evidence="2">Peripheral membrane protein</topology>
        <orientation evidence="2">Cytoplasmic side</orientation>
    </subcellularLocation>
</comment>
<keyword evidence="13" id="KW-0969">Cilium</keyword>
<dbReference type="Pfam" id="PF14842">
    <property type="entry name" value="FliG_N"/>
    <property type="match status" value="1"/>
</dbReference>
<keyword evidence="8" id="KW-0472">Membrane</keyword>
<evidence type="ECO:0000256" key="7">
    <source>
        <dbReference type="ARBA" id="ARBA00022779"/>
    </source>
</evidence>
<accession>A0A7C3SK04</accession>
<organism evidence="13">
    <name type="scientific">Desulfobacca acetoxidans</name>
    <dbReference type="NCBI Taxonomy" id="60893"/>
    <lineage>
        <taxon>Bacteria</taxon>
        <taxon>Pseudomonadati</taxon>
        <taxon>Thermodesulfobacteriota</taxon>
        <taxon>Desulfobaccia</taxon>
        <taxon>Desulfobaccales</taxon>
        <taxon>Desulfobaccaceae</taxon>
        <taxon>Desulfobacca</taxon>
    </lineage>
</organism>
<dbReference type="AlphaFoldDB" id="A0A7C3SK04"/>
<evidence type="ECO:0000256" key="8">
    <source>
        <dbReference type="ARBA" id="ARBA00023136"/>
    </source>
</evidence>
<dbReference type="GO" id="GO:0071973">
    <property type="term" value="P:bacterial-type flagellum-dependent cell motility"/>
    <property type="evidence" value="ECO:0007669"/>
    <property type="project" value="InterPro"/>
</dbReference>
<dbReference type="Gene3D" id="1.10.220.30">
    <property type="match status" value="3"/>
</dbReference>
<evidence type="ECO:0000256" key="5">
    <source>
        <dbReference type="ARBA" id="ARBA00022475"/>
    </source>
</evidence>
<dbReference type="PRINTS" id="PR00954">
    <property type="entry name" value="FLGMOTORFLIG"/>
</dbReference>
<proteinExistence type="inferred from homology"/>
<dbReference type="SUPFAM" id="SSF48029">
    <property type="entry name" value="FliG"/>
    <property type="match status" value="2"/>
</dbReference>
<dbReference type="GO" id="GO:0009425">
    <property type="term" value="C:bacterial-type flagellum basal body"/>
    <property type="evidence" value="ECO:0007669"/>
    <property type="project" value="UniProtKB-SubCell"/>
</dbReference>
<evidence type="ECO:0000256" key="6">
    <source>
        <dbReference type="ARBA" id="ARBA00022500"/>
    </source>
</evidence>
<evidence type="ECO:0000256" key="3">
    <source>
        <dbReference type="ARBA" id="ARBA00010299"/>
    </source>
</evidence>